<evidence type="ECO:0000313" key="7">
    <source>
        <dbReference type="EMBL" id="SPD88616.1"/>
    </source>
</evidence>
<keyword evidence="5 6" id="KW-0472">Membrane</keyword>
<feature type="transmembrane region" description="Helical" evidence="6">
    <location>
        <begin position="83"/>
        <end position="101"/>
    </location>
</feature>
<evidence type="ECO:0000313" key="8">
    <source>
        <dbReference type="Proteomes" id="UP000238164"/>
    </source>
</evidence>
<feature type="transmembrane region" description="Helical" evidence="6">
    <location>
        <begin position="313"/>
        <end position="330"/>
    </location>
</feature>
<dbReference type="SUPFAM" id="SSF103473">
    <property type="entry name" value="MFS general substrate transporter"/>
    <property type="match status" value="1"/>
</dbReference>
<reference evidence="7 8" key="1">
    <citation type="submission" date="2018-02" db="EMBL/GenBank/DDBJ databases">
        <authorList>
            <person name="Cohen D.B."/>
            <person name="Kent A.D."/>
        </authorList>
    </citation>
    <scope>NUCLEOTIDE SEQUENCE [LARGE SCALE GENOMIC DNA]</scope>
    <source>
        <strain evidence="7">1</strain>
    </source>
</reference>
<feature type="transmembrane region" description="Helical" evidence="6">
    <location>
        <begin position="283"/>
        <end position="301"/>
    </location>
</feature>
<dbReference type="PANTHER" id="PTHR23513:SF6">
    <property type="entry name" value="MAJOR FACILITATOR SUPERFAMILY ASSOCIATED DOMAIN-CONTAINING PROTEIN"/>
    <property type="match status" value="1"/>
</dbReference>
<organism evidence="7 8">
    <name type="scientific">Micropruina glycogenica</name>
    <dbReference type="NCBI Taxonomy" id="75385"/>
    <lineage>
        <taxon>Bacteria</taxon>
        <taxon>Bacillati</taxon>
        <taxon>Actinomycetota</taxon>
        <taxon>Actinomycetes</taxon>
        <taxon>Propionibacteriales</taxon>
        <taxon>Nocardioidaceae</taxon>
        <taxon>Micropruina</taxon>
    </lineage>
</organism>
<feature type="transmembrane region" description="Helical" evidence="6">
    <location>
        <begin position="336"/>
        <end position="354"/>
    </location>
</feature>
<dbReference type="Pfam" id="PF07690">
    <property type="entry name" value="MFS_1"/>
    <property type="match status" value="1"/>
</dbReference>
<keyword evidence="3 6" id="KW-0812">Transmembrane</keyword>
<evidence type="ECO:0000256" key="6">
    <source>
        <dbReference type="SAM" id="Phobius"/>
    </source>
</evidence>
<proteinExistence type="predicted"/>
<dbReference type="AlphaFoldDB" id="A0A2N9JLG6"/>
<dbReference type="GO" id="GO:0005886">
    <property type="term" value="C:plasma membrane"/>
    <property type="evidence" value="ECO:0007669"/>
    <property type="project" value="UniProtKB-SubCell"/>
</dbReference>
<dbReference type="RefSeq" id="WP_105187083.1">
    <property type="nucleotide sequence ID" value="NZ_BAAAGO010000009.1"/>
</dbReference>
<dbReference type="EMBL" id="LT985188">
    <property type="protein sequence ID" value="SPD88616.1"/>
    <property type="molecule type" value="Genomic_DNA"/>
</dbReference>
<keyword evidence="8" id="KW-1185">Reference proteome</keyword>
<evidence type="ECO:0000256" key="4">
    <source>
        <dbReference type="ARBA" id="ARBA00022989"/>
    </source>
</evidence>
<dbReference type="InterPro" id="IPR036259">
    <property type="entry name" value="MFS_trans_sf"/>
</dbReference>
<feature type="transmembrane region" description="Helical" evidence="6">
    <location>
        <begin position="171"/>
        <end position="190"/>
    </location>
</feature>
<dbReference type="PANTHER" id="PTHR23513">
    <property type="entry name" value="INTEGRAL MEMBRANE EFFLUX PROTEIN-RELATED"/>
    <property type="match status" value="1"/>
</dbReference>
<keyword evidence="2" id="KW-1003">Cell membrane</keyword>
<feature type="transmembrane region" description="Helical" evidence="6">
    <location>
        <begin position="44"/>
        <end position="63"/>
    </location>
</feature>
<sequence length="442" mass="46351">MSTAARPLGANYRKLFASATAANLGDGLMSVALVWLASAVTRDAMLIALVGVAGRIPWLVFSLPAGVISDRFDRRTLVGSMDVCRFVVVAALGLLVLRYQSGLPTPEQLAAGAPEPSSGPLLVTALCVASLLLGCAEVLRDNTAQTLMPSVVERDQLEKANGRMWASETTMNSFVGPALGGVLITVALALPFLLNAGLLAVSAALVFALAGSFAAKGGEPTGVRTRIDWRREIAEGFGWLWNHRLIRTLAILLGLLNLLSNVAFATSVLFAQEVLGLFEGWQFALATTGFALGAVIGSLLAERITKGLSPGTALLVSIVGMGVSLLAMALLPWAAAFWICGVAEGVFVVLWNVITVSLRQRLIPDRLLGRVNSVYRFFGWGTIAIGTALGGVLVGLGETFLSRDWALRAVFVLAGLGHLALVGYARREANSKTIAAAEAAAG</sequence>
<dbReference type="KEGG" id="mgg:MPLG2_3586"/>
<feature type="transmembrane region" description="Helical" evidence="6">
    <location>
        <begin position="196"/>
        <end position="215"/>
    </location>
</feature>
<evidence type="ECO:0000256" key="3">
    <source>
        <dbReference type="ARBA" id="ARBA00022692"/>
    </source>
</evidence>
<feature type="transmembrane region" description="Helical" evidence="6">
    <location>
        <begin position="15"/>
        <end position="38"/>
    </location>
</feature>
<gene>
    <name evidence="7" type="ORF">MPLG2_3586</name>
</gene>
<evidence type="ECO:0000256" key="5">
    <source>
        <dbReference type="ARBA" id="ARBA00023136"/>
    </source>
</evidence>
<protein>
    <submittedName>
        <fullName evidence="7">Transmembrane secretion effector</fullName>
    </submittedName>
</protein>
<feature type="transmembrane region" description="Helical" evidence="6">
    <location>
        <begin position="405"/>
        <end position="425"/>
    </location>
</feature>
<dbReference type="GO" id="GO:0022857">
    <property type="term" value="F:transmembrane transporter activity"/>
    <property type="evidence" value="ECO:0007669"/>
    <property type="project" value="InterPro"/>
</dbReference>
<dbReference type="Proteomes" id="UP000238164">
    <property type="component" value="Chromosome 1"/>
</dbReference>
<keyword evidence="4 6" id="KW-1133">Transmembrane helix</keyword>
<comment type="subcellular location">
    <subcellularLocation>
        <location evidence="1">Cell membrane</location>
        <topology evidence="1">Multi-pass membrane protein</topology>
    </subcellularLocation>
</comment>
<feature type="transmembrane region" description="Helical" evidence="6">
    <location>
        <begin position="249"/>
        <end position="271"/>
    </location>
</feature>
<evidence type="ECO:0000256" key="2">
    <source>
        <dbReference type="ARBA" id="ARBA00022475"/>
    </source>
</evidence>
<dbReference type="Gene3D" id="1.20.1250.20">
    <property type="entry name" value="MFS general substrate transporter like domains"/>
    <property type="match status" value="1"/>
</dbReference>
<evidence type="ECO:0000256" key="1">
    <source>
        <dbReference type="ARBA" id="ARBA00004651"/>
    </source>
</evidence>
<accession>A0A2N9JLG6</accession>
<dbReference type="CDD" id="cd06173">
    <property type="entry name" value="MFS_MefA_like"/>
    <property type="match status" value="1"/>
</dbReference>
<dbReference type="OrthoDB" id="145388at2"/>
<feature type="transmembrane region" description="Helical" evidence="6">
    <location>
        <begin position="374"/>
        <end position="393"/>
    </location>
</feature>
<name>A0A2N9JLG6_9ACTN</name>
<dbReference type="InterPro" id="IPR011701">
    <property type="entry name" value="MFS"/>
</dbReference>